<name>A0ABX3GNY3_9BACL</name>
<dbReference type="Proteomes" id="UP000187158">
    <property type="component" value="Unassembled WGS sequence"/>
</dbReference>
<accession>A0ABX3GNY3</accession>
<sequence length="150" mass="17047">MSRDIKFRAWFRDWDKKLGEMLYDSEGEYPDVSNSEFIKVVHDGVLYADAPDMGYYGGGDWSYRTGEHEIMQYTGLKDKNGKEIYEGDICTAEQMLFPLYGTRTGIVKFIDGAFLLEDLDGKDGGLLFSETAETKIIGNIYENPELIHGT</sequence>
<proteinExistence type="predicted"/>
<evidence type="ECO:0000313" key="2">
    <source>
        <dbReference type="EMBL" id="OMD30773.1"/>
    </source>
</evidence>
<gene>
    <name evidence="2" type="ORF">BSO21_17855</name>
</gene>
<dbReference type="InterPro" id="IPR010024">
    <property type="entry name" value="CHP16711"/>
</dbReference>
<evidence type="ECO:0000313" key="3">
    <source>
        <dbReference type="Proteomes" id="UP000187158"/>
    </source>
</evidence>
<dbReference type="InterPro" id="IPR023385">
    <property type="entry name" value="YopX-like_C"/>
</dbReference>
<organism evidence="2 3">
    <name type="scientific">Paenibacillus odorifer</name>
    <dbReference type="NCBI Taxonomy" id="189426"/>
    <lineage>
        <taxon>Bacteria</taxon>
        <taxon>Bacillati</taxon>
        <taxon>Bacillota</taxon>
        <taxon>Bacilli</taxon>
        <taxon>Bacillales</taxon>
        <taxon>Paenibacillaceae</taxon>
        <taxon>Paenibacillus</taxon>
    </lineage>
</organism>
<dbReference type="InterPro" id="IPR019096">
    <property type="entry name" value="YopX_protein"/>
</dbReference>
<keyword evidence="3" id="KW-1185">Reference proteome</keyword>
<feature type="domain" description="YopX protein" evidence="1">
    <location>
        <begin position="11"/>
        <end position="147"/>
    </location>
</feature>
<evidence type="ECO:0000259" key="1">
    <source>
        <dbReference type="Pfam" id="PF09643"/>
    </source>
</evidence>
<protein>
    <recommendedName>
        <fullName evidence="1">YopX protein domain-containing protein</fullName>
    </recommendedName>
</protein>
<dbReference type="SUPFAM" id="SSF159006">
    <property type="entry name" value="YopX-like"/>
    <property type="match status" value="1"/>
</dbReference>
<dbReference type="Gene3D" id="2.30.30.290">
    <property type="entry name" value="YopX-like domains"/>
    <property type="match status" value="1"/>
</dbReference>
<reference evidence="2 3" key="1">
    <citation type="submission" date="2016-11" db="EMBL/GenBank/DDBJ databases">
        <title>Paenibacillus species isolates.</title>
        <authorList>
            <person name="Beno S.M."/>
        </authorList>
    </citation>
    <scope>NUCLEOTIDE SEQUENCE [LARGE SCALE GENOMIC DNA]</scope>
    <source>
        <strain evidence="2 3">FSL H7-0433</strain>
    </source>
</reference>
<dbReference type="NCBIfam" id="TIGR01671">
    <property type="entry name" value="phage_TIGR01671"/>
    <property type="match status" value="1"/>
</dbReference>
<comment type="caution">
    <text evidence="2">The sequence shown here is derived from an EMBL/GenBank/DDBJ whole genome shotgun (WGS) entry which is preliminary data.</text>
</comment>
<dbReference type="EMBL" id="MPVP01000115">
    <property type="protein sequence ID" value="OMD30773.1"/>
    <property type="molecule type" value="Genomic_DNA"/>
</dbReference>
<dbReference type="RefSeq" id="WP_076219311.1">
    <property type="nucleotide sequence ID" value="NZ_MPVM01000002.1"/>
</dbReference>
<dbReference type="Pfam" id="PF09643">
    <property type="entry name" value="YopX"/>
    <property type="match status" value="1"/>
</dbReference>